<gene>
    <name evidence="1" type="ORF">SAMN04488238_104130</name>
</gene>
<dbReference type="GO" id="GO:0044781">
    <property type="term" value="P:bacterial-type flagellum organization"/>
    <property type="evidence" value="ECO:0007669"/>
    <property type="project" value="InterPro"/>
</dbReference>
<dbReference type="AlphaFoldDB" id="A0A1H2XB30"/>
<dbReference type="Pfam" id="PF07309">
    <property type="entry name" value="FlaF"/>
    <property type="match status" value="1"/>
</dbReference>
<dbReference type="OrthoDB" id="9808944at2"/>
<reference evidence="1 2" key="1">
    <citation type="submission" date="2016-10" db="EMBL/GenBank/DDBJ databases">
        <authorList>
            <person name="de Groot N.N."/>
        </authorList>
    </citation>
    <scope>NUCLEOTIDE SEQUENCE [LARGE SCALE GENOMIC DNA]</scope>
    <source>
        <strain evidence="1 2">CGMCC 1.8894</strain>
    </source>
</reference>
<dbReference type="Proteomes" id="UP000198539">
    <property type="component" value="Unassembled WGS sequence"/>
</dbReference>
<keyword evidence="1" id="KW-0966">Cell projection</keyword>
<evidence type="ECO:0000313" key="1">
    <source>
        <dbReference type="EMBL" id="SDW90021.1"/>
    </source>
</evidence>
<evidence type="ECO:0000313" key="2">
    <source>
        <dbReference type="Proteomes" id="UP000198539"/>
    </source>
</evidence>
<keyword evidence="1" id="KW-0282">Flagellum</keyword>
<sequence>MSVSSLARSVYTNPASAMRVPRDTEFELLARITRKLRNTADQPLRYVEFVEALNDNRNLWAAFAIDLVEDDNKLPDALRRSLVYLAQFTIQHTDKLLVGDGSADILLDINTAVMRGLRGHGAAP</sequence>
<organism evidence="1 2">
    <name type="scientific">Roseicitreum antarcticum</name>
    <dbReference type="NCBI Taxonomy" id="564137"/>
    <lineage>
        <taxon>Bacteria</taxon>
        <taxon>Pseudomonadati</taxon>
        <taxon>Pseudomonadota</taxon>
        <taxon>Alphaproteobacteria</taxon>
        <taxon>Rhodobacterales</taxon>
        <taxon>Paracoccaceae</taxon>
        <taxon>Roseicitreum</taxon>
    </lineage>
</organism>
<name>A0A1H2XB30_9RHOB</name>
<dbReference type="InterPro" id="IPR010845">
    <property type="entry name" value="FlaF"/>
</dbReference>
<accession>A0A1H2XB30</accession>
<keyword evidence="1" id="KW-0969">Cilium</keyword>
<dbReference type="RefSeq" id="WP_092887466.1">
    <property type="nucleotide sequence ID" value="NZ_CP061498.1"/>
</dbReference>
<dbReference type="STRING" id="564137.SAMN04488238_104130"/>
<protein>
    <submittedName>
        <fullName evidence="1">Flagellar protein FlaF</fullName>
    </submittedName>
</protein>
<dbReference type="NCBIfam" id="NF009435">
    <property type="entry name" value="PRK12794.1"/>
    <property type="match status" value="1"/>
</dbReference>
<dbReference type="EMBL" id="FNOM01000004">
    <property type="protein sequence ID" value="SDW90021.1"/>
    <property type="molecule type" value="Genomic_DNA"/>
</dbReference>
<proteinExistence type="predicted"/>
<keyword evidence="2" id="KW-1185">Reference proteome</keyword>